<dbReference type="EMBL" id="MN740328">
    <property type="protein sequence ID" value="QHU00566.1"/>
    <property type="molecule type" value="Genomic_DNA"/>
</dbReference>
<name>A0A6C0J777_9ZZZZ</name>
<keyword evidence="1" id="KW-0812">Transmembrane</keyword>
<organism evidence="2">
    <name type="scientific">viral metagenome</name>
    <dbReference type="NCBI Taxonomy" id="1070528"/>
    <lineage>
        <taxon>unclassified sequences</taxon>
        <taxon>metagenomes</taxon>
        <taxon>organismal metagenomes</taxon>
    </lineage>
</organism>
<protein>
    <submittedName>
        <fullName evidence="2">Uncharacterized protein</fullName>
    </submittedName>
</protein>
<evidence type="ECO:0000313" key="2">
    <source>
        <dbReference type="EMBL" id="QHU00566.1"/>
    </source>
</evidence>
<accession>A0A6C0J777</accession>
<feature type="transmembrane region" description="Helical" evidence="1">
    <location>
        <begin position="35"/>
        <end position="52"/>
    </location>
</feature>
<dbReference type="AlphaFoldDB" id="A0A6C0J777"/>
<sequence>MVYNVIYDMDSSDIMIYAGIIIFSAWLFNRIGLNTHVLLGVIIGFIIVYILYQKSEHHNEAFTKKMDNILKSSLFIPYKYLYRNSELVSFLDNYREYYQYNPSAYRTMINNIDKFLHIDKDIETGTYYYNEDYSQMRDLKSIILNNFHSIIHKLPHTSASLDKFHYGMEKLRTIINSTLDNIHGIVNNKNRRQGINTDTAFVYRNHPKPTDPMGNASWTFYQGDI</sequence>
<evidence type="ECO:0000256" key="1">
    <source>
        <dbReference type="SAM" id="Phobius"/>
    </source>
</evidence>
<keyword evidence="1" id="KW-0472">Membrane</keyword>
<proteinExistence type="predicted"/>
<keyword evidence="1" id="KW-1133">Transmembrane helix</keyword>
<feature type="transmembrane region" description="Helical" evidence="1">
    <location>
        <begin position="12"/>
        <end position="29"/>
    </location>
</feature>
<reference evidence="2" key="1">
    <citation type="journal article" date="2020" name="Nature">
        <title>Giant virus diversity and host interactions through global metagenomics.</title>
        <authorList>
            <person name="Schulz F."/>
            <person name="Roux S."/>
            <person name="Paez-Espino D."/>
            <person name="Jungbluth S."/>
            <person name="Walsh D.A."/>
            <person name="Denef V.J."/>
            <person name="McMahon K.D."/>
            <person name="Konstantinidis K.T."/>
            <person name="Eloe-Fadrosh E.A."/>
            <person name="Kyrpides N.C."/>
            <person name="Woyke T."/>
        </authorList>
    </citation>
    <scope>NUCLEOTIDE SEQUENCE</scope>
    <source>
        <strain evidence="2">GVMAG-M-3300025860-20</strain>
    </source>
</reference>